<reference evidence="4 5" key="1">
    <citation type="submission" date="2020-01" db="EMBL/GenBank/DDBJ databases">
        <title>Genome analysis of Anaerocolumna sp. CBA3638.</title>
        <authorList>
            <person name="Kim J."/>
            <person name="Roh S.W."/>
        </authorList>
    </citation>
    <scope>NUCLEOTIDE SEQUENCE [LARGE SCALE GENOMIC DNA]</scope>
    <source>
        <strain evidence="4 5">CBA3638</strain>
    </source>
</reference>
<dbReference type="KEGG" id="anr:Ana3638_08775"/>
<dbReference type="InterPro" id="IPR012878">
    <property type="entry name" value="Beta-AFase-like_GH127_cat"/>
</dbReference>
<accession>A0A6P1TL20</accession>
<sequence>MSDLLKNFTVSDSFLGRYEKLVKDIVIPYQEKVLKDEIPDTEKSHAIENFNAAAKLLETGKCDDEFYGMVFQDSDVAKWLEAAAYSLLKYPDKELEKRCDEVIALIGRAQQKDGYLNTYFTVKSPDKRWTNLEEAHELYCAGHMMEAAVAYAESTGKTKLLDIMSRMADHIYKRFIEEGAEGYPGHPEVELALMRMYRCTKNEKYKELAEHFINVRGVDSDYFIKESEKYNWTIWGNDCHNKEYTQNHVPVRKQTKAVGHAVRAVYLYTGMADVAIETNDQELKDACKTLWDNITQCRMYVTGAIGSAYEGEAFTKDYHLPNDTAYAETCASIGLIFFARKMLDLEKDSRYSDTMERALYNCVLAGMQLDGEKFFYVNPLEVIPGISGEAVTHRHALPQRPKWFACACCPPNVARLLSSVGRYVWSEERDTVYSHLFVGGTLDLTHTLHGKIDVVTEYPYGDKVTYKFKPDDTVMNMTLAIRLPQWSKETIITLNGKNCNYETKGGYAYLTGEFTDKDELTVKFDMSVRRIFASSKVSSNSCKVAFSRGPLVYCAEGIDNSDDVLSLSVKKEAEVETCTSNKLNGIVEIKMDGYRTITGDSLYSLERPKTETCKLTLIPYYAWGNRGLNQMRVWLPEEE</sequence>
<evidence type="ECO:0000313" key="5">
    <source>
        <dbReference type="Proteomes" id="UP000464314"/>
    </source>
</evidence>
<dbReference type="RefSeq" id="WP_161837679.1">
    <property type="nucleotide sequence ID" value="NZ_CP048000.1"/>
</dbReference>
<dbReference type="AlphaFoldDB" id="A0A6P1TL20"/>
<evidence type="ECO:0000313" key="4">
    <source>
        <dbReference type="EMBL" id="QHQ60849.1"/>
    </source>
</evidence>
<proteinExistence type="predicted"/>
<dbReference type="InterPro" id="IPR008928">
    <property type="entry name" value="6-hairpin_glycosidase_sf"/>
</dbReference>
<dbReference type="PANTHER" id="PTHR43465">
    <property type="entry name" value="DUF1680 DOMAIN PROTEIN (AFU_ORTHOLOGUE AFUA_1G08910)"/>
    <property type="match status" value="1"/>
</dbReference>
<protein>
    <submittedName>
        <fullName evidence="4">Glycoside hydrolase family 127 protein</fullName>
    </submittedName>
</protein>
<dbReference type="Proteomes" id="UP000464314">
    <property type="component" value="Chromosome"/>
</dbReference>
<keyword evidence="4" id="KW-0378">Hydrolase</keyword>
<feature type="domain" description="Non-reducing end beta-L-arabinofuranosidase-like GH127 middle" evidence="2">
    <location>
        <begin position="431"/>
        <end position="526"/>
    </location>
</feature>
<feature type="domain" description="Non-reducing end beta-L-arabinofuranosidase-like GH127 C-terminal" evidence="3">
    <location>
        <begin position="528"/>
        <end position="636"/>
    </location>
</feature>
<evidence type="ECO:0000259" key="2">
    <source>
        <dbReference type="Pfam" id="PF20736"/>
    </source>
</evidence>
<keyword evidence="5" id="KW-1185">Reference proteome</keyword>
<evidence type="ECO:0000259" key="1">
    <source>
        <dbReference type="Pfam" id="PF07944"/>
    </source>
</evidence>
<gene>
    <name evidence="4" type="ORF">Ana3638_08775</name>
</gene>
<dbReference type="Pfam" id="PF20736">
    <property type="entry name" value="Glyco_hydro127M"/>
    <property type="match status" value="1"/>
</dbReference>
<dbReference type="InterPro" id="IPR049174">
    <property type="entry name" value="Beta-AFase-like"/>
</dbReference>
<dbReference type="Pfam" id="PF20737">
    <property type="entry name" value="Glyco_hydro127C"/>
    <property type="match status" value="1"/>
</dbReference>
<dbReference type="SUPFAM" id="SSF48208">
    <property type="entry name" value="Six-hairpin glycosidases"/>
    <property type="match status" value="1"/>
</dbReference>
<dbReference type="InterPro" id="IPR049049">
    <property type="entry name" value="Beta-AFase-like_GH127_C"/>
</dbReference>
<dbReference type="Gene3D" id="1.50.10.20">
    <property type="match status" value="1"/>
</dbReference>
<dbReference type="EMBL" id="CP048000">
    <property type="protein sequence ID" value="QHQ60849.1"/>
    <property type="molecule type" value="Genomic_DNA"/>
</dbReference>
<organism evidence="4 5">
    <name type="scientific">Anaerocolumna sedimenticola</name>
    <dbReference type="NCBI Taxonomy" id="2696063"/>
    <lineage>
        <taxon>Bacteria</taxon>
        <taxon>Bacillati</taxon>
        <taxon>Bacillota</taxon>
        <taxon>Clostridia</taxon>
        <taxon>Lachnospirales</taxon>
        <taxon>Lachnospiraceae</taxon>
        <taxon>Anaerocolumna</taxon>
    </lineage>
</organism>
<evidence type="ECO:0000259" key="3">
    <source>
        <dbReference type="Pfam" id="PF20737"/>
    </source>
</evidence>
<dbReference type="GO" id="GO:0016787">
    <property type="term" value="F:hydrolase activity"/>
    <property type="evidence" value="ECO:0007669"/>
    <property type="project" value="UniProtKB-KW"/>
</dbReference>
<feature type="domain" description="Non-reducing end beta-L-arabinofuranosidase-like GH127 catalytic" evidence="1">
    <location>
        <begin position="9"/>
        <end position="421"/>
    </location>
</feature>
<dbReference type="PANTHER" id="PTHR43465:SF2">
    <property type="entry name" value="DUF1680 DOMAIN PROTEIN (AFU_ORTHOLOGUE AFUA_1G08910)"/>
    <property type="match status" value="1"/>
</dbReference>
<dbReference type="GO" id="GO:0005975">
    <property type="term" value="P:carbohydrate metabolic process"/>
    <property type="evidence" value="ECO:0007669"/>
    <property type="project" value="InterPro"/>
</dbReference>
<dbReference type="InterPro" id="IPR049046">
    <property type="entry name" value="Beta-AFase-like_GH127_middle"/>
</dbReference>
<dbReference type="Pfam" id="PF07944">
    <property type="entry name" value="Beta-AFase-like_GH127_cat"/>
    <property type="match status" value="1"/>
</dbReference>
<name>A0A6P1TL20_9FIRM</name>